<dbReference type="KEGG" id="soy:115889698"/>
<reference evidence="4" key="1">
    <citation type="submission" date="2025-08" db="UniProtKB">
        <authorList>
            <consortium name="RefSeq"/>
        </authorList>
    </citation>
    <scope>IDENTIFICATION</scope>
    <source>
        <tissue evidence="4">Gonads</tissue>
    </source>
</reference>
<evidence type="ECO:0000259" key="2">
    <source>
        <dbReference type="Pfam" id="PF25273"/>
    </source>
</evidence>
<dbReference type="AlphaFoldDB" id="A0A6J2YQR1"/>
<dbReference type="PANTHER" id="PTHR10773">
    <property type="entry name" value="DNA-DIRECTED RNA POLYMERASES I, II, AND III SUBUNIT RPABC2"/>
    <property type="match status" value="1"/>
</dbReference>
<dbReference type="GeneID" id="115889698"/>
<dbReference type="Proteomes" id="UP000504635">
    <property type="component" value="Unplaced"/>
</dbReference>
<evidence type="ECO:0000313" key="3">
    <source>
        <dbReference type="Proteomes" id="UP000504635"/>
    </source>
</evidence>
<dbReference type="InterPro" id="IPR057191">
    <property type="entry name" value="DUF7869"/>
</dbReference>
<dbReference type="Pfam" id="PF25273">
    <property type="entry name" value="DUF7869"/>
    <property type="match status" value="1"/>
</dbReference>
<dbReference type="RefSeq" id="XP_030765614.1">
    <property type="nucleotide sequence ID" value="XM_030909754.1"/>
</dbReference>
<evidence type="ECO:0000256" key="1">
    <source>
        <dbReference type="SAM" id="MobiDB-lite"/>
    </source>
</evidence>
<sequence length="606" mass="70116">MSSNILRDPDSTVEWPAKRKRKPRKSEVIKKLKVAGAAHKNHKGIPVPARYTGTNCGCKRYKCFEKIGFQERQIILDNFNSLSSKDQQDSYLAGLISFKNVKQRRPRRVRNDEDDGDGPSFDHSVAFYYKVRTTGKEEALCHTAFLSLHGISRGRLRRIQDSIRVSGLPPCDARGKHGNRPSKTPNEILNLIRLHIKSFRGRQSHYSRRDNPEKIYLPEELTVRKMHKLFLNEVKVNASYLVYYQVFKNEFNISFGMPRTDTCAKCDELTLKINSTVDIETKQKLIQEKDLHLRKAEKFRQIKNHYKLEARAGKCMAISFDFQQNLPLPHIRTSDVFYKSQLWYYVFGIHDLADDSASMYVYTEDVAKKGANDVTSMILHYLNNKDLRHSHLVIFSDGCSGQNKNHIMVYFQYMLVHSLKLFKKVTHVFPIRGHSFLPNDQDFALIEKKKRRNSPEVPEDWDALIQEARIKPSPFVVVNMTRDMFFDIQNACSSYFLKTPRPTLGLREARIIEISSDSAYVKTKNTYSGLWTHSAVRNKKALQSYIELKKLYEQPIPINSVKIKNVISLSAFLKKPSSIAFYEKFSLTESGTNIDIDEDDNSDECE</sequence>
<dbReference type="OrthoDB" id="6349457at2759"/>
<accession>A0A6J2YQR1</accession>
<dbReference type="InParanoid" id="A0A6J2YQR1"/>
<organism evidence="3 4">
    <name type="scientific">Sitophilus oryzae</name>
    <name type="common">Rice weevil</name>
    <name type="synonym">Curculio oryzae</name>
    <dbReference type="NCBI Taxonomy" id="7048"/>
    <lineage>
        <taxon>Eukaryota</taxon>
        <taxon>Metazoa</taxon>
        <taxon>Ecdysozoa</taxon>
        <taxon>Arthropoda</taxon>
        <taxon>Hexapoda</taxon>
        <taxon>Insecta</taxon>
        <taxon>Pterygota</taxon>
        <taxon>Neoptera</taxon>
        <taxon>Endopterygota</taxon>
        <taxon>Coleoptera</taxon>
        <taxon>Polyphaga</taxon>
        <taxon>Cucujiformia</taxon>
        <taxon>Curculionidae</taxon>
        <taxon>Dryophthorinae</taxon>
        <taxon>Sitophilus</taxon>
    </lineage>
</organism>
<keyword evidence="3" id="KW-1185">Reference proteome</keyword>
<name>A0A6J2YQR1_SITOR</name>
<dbReference type="PANTHER" id="PTHR10773:SF19">
    <property type="match status" value="1"/>
</dbReference>
<feature type="region of interest" description="Disordered" evidence="1">
    <location>
        <begin position="1"/>
        <end position="27"/>
    </location>
</feature>
<gene>
    <name evidence="4" type="primary">LOC115889698</name>
</gene>
<protein>
    <submittedName>
        <fullName evidence="4">Uncharacterized protein LOC115889698</fullName>
    </submittedName>
</protein>
<evidence type="ECO:0000313" key="4">
    <source>
        <dbReference type="RefSeq" id="XP_030765614.1"/>
    </source>
</evidence>
<feature type="domain" description="DUF7869" evidence="2">
    <location>
        <begin position="342"/>
        <end position="470"/>
    </location>
</feature>
<proteinExistence type="predicted"/>